<accession>A0AB39LEP1</accession>
<dbReference type="EMBL" id="CP163429">
    <property type="protein sequence ID" value="XDP98060.1"/>
    <property type="molecule type" value="Genomic_DNA"/>
</dbReference>
<gene>
    <name evidence="2" type="ORF">AB5J57_00245</name>
    <name evidence="3" type="ORF">AB5J57_33320</name>
</gene>
<evidence type="ECO:0000313" key="2">
    <source>
        <dbReference type="EMBL" id="XDP92043.1"/>
    </source>
</evidence>
<dbReference type="InterPro" id="IPR038727">
    <property type="entry name" value="NadR/Ttd14_AAA_dom"/>
</dbReference>
<protein>
    <submittedName>
        <fullName evidence="2">AAA family ATPase</fullName>
    </submittedName>
</protein>
<dbReference type="SUPFAM" id="SSF52540">
    <property type="entry name" value="P-loop containing nucleoside triphosphate hydrolases"/>
    <property type="match status" value="1"/>
</dbReference>
<dbReference type="InterPro" id="IPR027417">
    <property type="entry name" value="P-loop_NTPase"/>
</dbReference>
<organism evidence="2">
    <name type="scientific">Streptomyces sp. R02</name>
    <dbReference type="NCBI Taxonomy" id="3238623"/>
    <lineage>
        <taxon>Bacteria</taxon>
        <taxon>Bacillati</taxon>
        <taxon>Actinomycetota</taxon>
        <taxon>Actinomycetes</taxon>
        <taxon>Kitasatosporales</taxon>
        <taxon>Streptomycetaceae</taxon>
        <taxon>Streptomyces</taxon>
    </lineage>
</organism>
<reference evidence="2" key="1">
    <citation type="submission" date="2024-07" db="EMBL/GenBank/DDBJ databases">
        <authorList>
            <person name="Yu S.T."/>
        </authorList>
    </citation>
    <scope>NUCLEOTIDE SEQUENCE</scope>
    <source>
        <strain evidence="2">R02</strain>
    </source>
</reference>
<evidence type="ECO:0000313" key="3">
    <source>
        <dbReference type="EMBL" id="XDP98060.1"/>
    </source>
</evidence>
<dbReference type="Gene3D" id="3.40.50.300">
    <property type="entry name" value="P-loop containing nucleotide triphosphate hydrolases"/>
    <property type="match status" value="1"/>
</dbReference>
<proteinExistence type="predicted"/>
<sequence>MVTSSARPLRIGVIGTHSTGKTTLLKGIEMELRGHGLTVARTGRLGKRAAAAGLPKMQHHTVQSTEWIIAQGILDEINAVAQGAEVVLIDRAAHDAVAYFEAAMAFRAETPPRIERDRLLTLASTQLPKYDLLFATVLDESMPVDTSHDYDAHFRRLVDDRVHRLLANDVIPHQRVTSDPDSQAHAVDVAVQRCLKEALV</sequence>
<dbReference type="EMBL" id="CP163429">
    <property type="protein sequence ID" value="XDP92043.1"/>
    <property type="molecule type" value="Genomic_DNA"/>
</dbReference>
<dbReference type="Pfam" id="PF13521">
    <property type="entry name" value="AAA_28"/>
    <property type="match status" value="1"/>
</dbReference>
<dbReference type="AlphaFoldDB" id="A0AB39LEP1"/>
<dbReference type="RefSeq" id="WP_369153907.1">
    <property type="nucleotide sequence ID" value="NZ_CP163429.1"/>
</dbReference>
<evidence type="ECO:0000259" key="1">
    <source>
        <dbReference type="Pfam" id="PF13521"/>
    </source>
</evidence>
<feature type="domain" description="NadR/Ttd14 AAA" evidence="1">
    <location>
        <begin position="10"/>
        <end position="167"/>
    </location>
</feature>
<name>A0AB39LEP1_9ACTN</name>